<evidence type="ECO:0000313" key="2">
    <source>
        <dbReference type="Proteomes" id="UP000053239"/>
    </source>
</evidence>
<name>A0A0J9WF36_PLAVI</name>
<gene>
    <name evidence="1" type="ORF">PVNG_04750</name>
</gene>
<reference evidence="1 2" key="1">
    <citation type="submission" date="2011-09" db="EMBL/GenBank/DDBJ databases">
        <title>The Genome Sequence of Plasmodium vivax North Korean.</title>
        <authorList>
            <consortium name="The Broad Institute Genome Sequencing Platform"/>
            <consortium name="The Broad Institute Genome Sequencing Center for Infectious Disease"/>
            <person name="Neafsey D."/>
            <person name="Carlton J."/>
            <person name="Barnwell J."/>
            <person name="Collins W."/>
            <person name="Escalante A."/>
            <person name="Mullikin J."/>
            <person name="Saul A."/>
            <person name="Guigo R."/>
            <person name="Camara F."/>
            <person name="Young S.K."/>
            <person name="Zeng Q."/>
            <person name="Gargeya S."/>
            <person name="Fitzgerald M."/>
            <person name="Haas B."/>
            <person name="Abouelleil A."/>
            <person name="Alvarado L."/>
            <person name="Arachchi H.M."/>
            <person name="Berlin A."/>
            <person name="Brown A."/>
            <person name="Chapman S.B."/>
            <person name="Chen Z."/>
            <person name="Dunbar C."/>
            <person name="Freedman E."/>
            <person name="Gearin G."/>
            <person name="Gellesch M."/>
            <person name="Goldberg J."/>
            <person name="Griggs A."/>
            <person name="Gujja S."/>
            <person name="Heiman D."/>
            <person name="Howarth C."/>
            <person name="Larson L."/>
            <person name="Lui A."/>
            <person name="MacDonald P.J.P."/>
            <person name="Montmayeur A."/>
            <person name="Murphy C."/>
            <person name="Neiman D."/>
            <person name="Pearson M."/>
            <person name="Priest M."/>
            <person name="Roberts A."/>
            <person name="Saif S."/>
            <person name="Shea T."/>
            <person name="Shenoy N."/>
            <person name="Sisk P."/>
            <person name="Stolte C."/>
            <person name="Sykes S."/>
            <person name="Wortman J."/>
            <person name="Nusbaum C."/>
            <person name="Birren B."/>
        </authorList>
    </citation>
    <scope>NUCLEOTIDE SEQUENCE [LARGE SCALE GENOMIC DNA]</scope>
    <source>
        <strain evidence="1 2">North Korean</strain>
    </source>
</reference>
<protein>
    <submittedName>
        <fullName evidence="1">Uncharacterized protein</fullName>
    </submittedName>
</protein>
<proteinExistence type="predicted"/>
<sequence>CNYINYLLNEKLRSKGMHNYKSIYDFFKKFVAEVYKSEKGNYHHGWMCDIDINALDNDTYDKMTNLYELYNSYTYLKRIPSIRINEECNPYGEMIRIYNNTIKDLKLQDEELIMKLLTLKEMTSKITLPASEIC</sequence>
<accession>A0A0J9WF36</accession>
<dbReference type="AlphaFoldDB" id="A0A0J9WF36"/>
<evidence type="ECO:0000313" key="1">
    <source>
        <dbReference type="EMBL" id="KNA01724.1"/>
    </source>
</evidence>
<dbReference type="Proteomes" id="UP000053239">
    <property type="component" value="Unassembled WGS sequence"/>
</dbReference>
<organism evidence="1 2">
    <name type="scientific">Plasmodium vivax North Korean</name>
    <dbReference type="NCBI Taxonomy" id="1035514"/>
    <lineage>
        <taxon>Eukaryota</taxon>
        <taxon>Sar</taxon>
        <taxon>Alveolata</taxon>
        <taxon>Apicomplexa</taxon>
        <taxon>Aconoidasida</taxon>
        <taxon>Haemosporida</taxon>
        <taxon>Plasmodiidae</taxon>
        <taxon>Plasmodium</taxon>
        <taxon>Plasmodium (Plasmodium)</taxon>
    </lineage>
</organism>
<feature type="non-terminal residue" evidence="1">
    <location>
        <position position="134"/>
    </location>
</feature>
<feature type="non-terminal residue" evidence="1">
    <location>
        <position position="1"/>
    </location>
</feature>
<dbReference type="OrthoDB" id="10426860at2759"/>
<dbReference type="EMBL" id="KQ235236">
    <property type="protein sequence ID" value="KNA01724.1"/>
    <property type="molecule type" value="Genomic_DNA"/>
</dbReference>